<comment type="caution">
    <text evidence="1">The sequence shown here is derived from an EMBL/GenBank/DDBJ whole genome shotgun (WGS) entry which is preliminary data.</text>
</comment>
<organism evidence="1 2">
    <name type="scientific">Racocetra persica</name>
    <dbReference type="NCBI Taxonomy" id="160502"/>
    <lineage>
        <taxon>Eukaryota</taxon>
        <taxon>Fungi</taxon>
        <taxon>Fungi incertae sedis</taxon>
        <taxon>Mucoromycota</taxon>
        <taxon>Glomeromycotina</taxon>
        <taxon>Glomeromycetes</taxon>
        <taxon>Diversisporales</taxon>
        <taxon>Gigasporaceae</taxon>
        <taxon>Racocetra</taxon>
    </lineage>
</organism>
<evidence type="ECO:0000313" key="2">
    <source>
        <dbReference type="Proteomes" id="UP000789920"/>
    </source>
</evidence>
<dbReference type="EMBL" id="CAJVQC010001049">
    <property type="protein sequence ID" value="CAG8486349.1"/>
    <property type="molecule type" value="Genomic_DNA"/>
</dbReference>
<keyword evidence="2" id="KW-1185">Reference proteome</keyword>
<name>A0ACA9KPW1_9GLOM</name>
<reference evidence="1" key="1">
    <citation type="submission" date="2021-06" db="EMBL/GenBank/DDBJ databases">
        <authorList>
            <person name="Kallberg Y."/>
            <person name="Tangrot J."/>
            <person name="Rosling A."/>
        </authorList>
    </citation>
    <scope>NUCLEOTIDE SEQUENCE</scope>
    <source>
        <strain evidence="1">MA461A</strain>
    </source>
</reference>
<evidence type="ECO:0000313" key="1">
    <source>
        <dbReference type="EMBL" id="CAG8486349.1"/>
    </source>
</evidence>
<dbReference type="Proteomes" id="UP000789920">
    <property type="component" value="Unassembled WGS sequence"/>
</dbReference>
<accession>A0ACA9KPW1</accession>
<protein>
    <submittedName>
        <fullName evidence="1">8457_t:CDS:1</fullName>
    </submittedName>
</protein>
<proteinExistence type="predicted"/>
<sequence>MTTSPTLATKTTSKESLLSSDSSPSKIINHEYETRQRLESNFAMVMMNGGDSGTGKGLVHYLMNPRELREDHPVWHYFYLCTLIFAAFVSLFIGPVIFGMLAAIGGIVVFAVVCIVALVRILGLSAEWVLDTLWYGGNDLLEISKQQILTLCNIPNGMFGLSSFIICCCSQTAFLMLFASDRDVAQSFVD</sequence>
<gene>
    <name evidence="1" type="ORF">RPERSI_LOCUS1199</name>
</gene>